<accession>A0A6J7WQ57</accession>
<sequence>MTPLEKLGVALNAFTERYEMEWTTDLQEAWKEAFNAYTKPLAEVVVRELYKSAEIEIGGDVCMKFARSLELVHGIQEIEK</sequence>
<gene>
    <name evidence="1" type="ORF">UFOVP239_38</name>
</gene>
<organism evidence="1">
    <name type="scientific">uncultured Caudovirales phage</name>
    <dbReference type="NCBI Taxonomy" id="2100421"/>
    <lineage>
        <taxon>Viruses</taxon>
        <taxon>Duplodnaviria</taxon>
        <taxon>Heunggongvirae</taxon>
        <taxon>Uroviricota</taxon>
        <taxon>Caudoviricetes</taxon>
        <taxon>Peduoviridae</taxon>
        <taxon>Maltschvirus</taxon>
        <taxon>Maltschvirus maltsch</taxon>
    </lineage>
</organism>
<reference evidence="1" key="1">
    <citation type="submission" date="2020-05" db="EMBL/GenBank/DDBJ databases">
        <authorList>
            <person name="Chiriac C."/>
            <person name="Salcher M."/>
            <person name="Ghai R."/>
            <person name="Kavagutti S V."/>
        </authorList>
    </citation>
    <scope>NUCLEOTIDE SEQUENCE</scope>
</reference>
<protein>
    <submittedName>
        <fullName evidence="1">Uncharacterized protein</fullName>
    </submittedName>
</protein>
<dbReference type="EMBL" id="LR798278">
    <property type="protein sequence ID" value="CAB5220046.1"/>
    <property type="molecule type" value="Genomic_DNA"/>
</dbReference>
<evidence type="ECO:0000313" key="1">
    <source>
        <dbReference type="EMBL" id="CAB5220046.1"/>
    </source>
</evidence>
<proteinExistence type="predicted"/>
<name>A0A6J7WQ57_9CAUD</name>